<proteinExistence type="predicted"/>
<dbReference type="AlphaFoldDB" id="A0A0K3A7J8"/>
<dbReference type="Proteomes" id="UP000041247">
    <property type="component" value="Unassembled WGS sequence"/>
</dbReference>
<name>A0A0K3A7J8_9XANT</name>
<evidence type="ECO:0000313" key="3">
    <source>
        <dbReference type="Proteomes" id="UP000041247"/>
    </source>
</evidence>
<evidence type="ECO:0000256" key="1">
    <source>
        <dbReference type="SAM" id="MobiDB-lite"/>
    </source>
</evidence>
<feature type="compositionally biased region" description="Low complexity" evidence="1">
    <location>
        <begin position="1"/>
        <end position="21"/>
    </location>
</feature>
<gene>
    <name evidence="2" type="ORF">XTPLMG728_2906</name>
</gene>
<feature type="compositionally biased region" description="Basic and acidic residues" evidence="1">
    <location>
        <begin position="22"/>
        <end position="32"/>
    </location>
</feature>
<feature type="region of interest" description="Disordered" evidence="1">
    <location>
        <begin position="1"/>
        <end position="61"/>
    </location>
</feature>
<accession>A0A0K3A7J8</accession>
<organism evidence="2 3">
    <name type="scientific">Xanthomonas graminis pv. poae</name>
    <dbReference type="NCBI Taxonomy" id="227946"/>
    <lineage>
        <taxon>Bacteria</taxon>
        <taxon>Pseudomonadati</taxon>
        <taxon>Pseudomonadota</taxon>
        <taxon>Gammaproteobacteria</taxon>
        <taxon>Lysobacterales</taxon>
        <taxon>Lysobacteraceae</taxon>
        <taxon>Xanthomonas</taxon>
        <taxon>Xanthomonas translucens group</taxon>
        <taxon>Xanthomonas graminis</taxon>
    </lineage>
</organism>
<sequence length="245" mass="27188">MPRFGRLLGIGSSSGSSSSRGAENEPERRSAQRETPSASADPRLAGLSRPEPPPRAISSTEHAAIRDIHDVIKPNLVTIRDQCEGISQLQRTFRRAQHAIEHANRRINGDVRAMPRDDLAGKLNKCKAELEAFTTAQYQPVAASQLYVAKEQTLPGSHAQISKEVMDLAMNLLYNFQTTVNPIQMSEWHGAKVGKLLQAIHNDEAVPHAAVYEAYRHREDPRRLLQALVAYVDKIKDQKPAAHLP</sequence>
<evidence type="ECO:0000313" key="2">
    <source>
        <dbReference type="EMBL" id="CTP91450.1"/>
    </source>
</evidence>
<reference evidence="2 3" key="1">
    <citation type="submission" date="2015-07" db="EMBL/GenBank/DDBJ databases">
        <authorList>
            <person name="Noorani M."/>
        </authorList>
    </citation>
    <scope>NUCLEOTIDE SEQUENCE [LARGE SCALE GENOMIC DNA]</scope>
    <source>
        <strain evidence="2">LMG728</strain>
    </source>
</reference>
<protein>
    <submittedName>
        <fullName evidence="2">Uncharacterized protein</fullName>
    </submittedName>
</protein>
<dbReference type="EMBL" id="CXOK01000101">
    <property type="protein sequence ID" value="CTP91450.1"/>
    <property type="molecule type" value="Genomic_DNA"/>
</dbReference>